<evidence type="ECO:0000256" key="1">
    <source>
        <dbReference type="ARBA" id="ARBA00022603"/>
    </source>
</evidence>
<dbReference type="SUPFAM" id="SSF46785">
    <property type="entry name" value="Winged helix' DNA-binding domain"/>
    <property type="match status" value="1"/>
</dbReference>
<gene>
    <name evidence="6" type="ORF">Vau01_098050</name>
</gene>
<feature type="domain" description="O-methyltransferase C-terminal" evidence="4">
    <location>
        <begin position="165"/>
        <end position="331"/>
    </location>
</feature>
<dbReference type="FunFam" id="1.10.10.10:FF:000358">
    <property type="entry name" value="Acetylserotonin O-methyltransferase"/>
    <property type="match status" value="1"/>
</dbReference>
<dbReference type="EMBL" id="BOPG01000076">
    <property type="protein sequence ID" value="GIJ62289.1"/>
    <property type="molecule type" value="Genomic_DNA"/>
</dbReference>
<feature type="domain" description="O-methyltransferase dimerisation" evidence="5">
    <location>
        <begin position="34"/>
        <end position="109"/>
    </location>
</feature>
<evidence type="ECO:0008006" key="8">
    <source>
        <dbReference type="Google" id="ProtNLM"/>
    </source>
</evidence>
<keyword evidence="7" id="KW-1185">Reference proteome</keyword>
<dbReference type="GO" id="GO:0032259">
    <property type="term" value="P:methylation"/>
    <property type="evidence" value="ECO:0007669"/>
    <property type="project" value="UniProtKB-KW"/>
</dbReference>
<evidence type="ECO:0000313" key="6">
    <source>
        <dbReference type="EMBL" id="GIJ62289.1"/>
    </source>
</evidence>
<dbReference type="InterPro" id="IPR036390">
    <property type="entry name" value="WH_DNA-bd_sf"/>
</dbReference>
<dbReference type="PANTHER" id="PTHR43712">
    <property type="entry name" value="PUTATIVE (AFU_ORTHOLOGUE AFUA_4G14580)-RELATED"/>
    <property type="match status" value="1"/>
</dbReference>
<keyword evidence="3" id="KW-0949">S-adenosyl-L-methionine</keyword>
<dbReference type="SUPFAM" id="SSF53335">
    <property type="entry name" value="S-adenosyl-L-methionine-dependent methyltransferases"/>
    <property type="match status" value="1"/>
</dbReference>
<accession>A0A8J4E5N0</accession>
<protein>
    <recommendedName>
        <fullName evidence="8">Dimerisation domain-containing protein</fullName>
    </recommendedName>
</protein>
<evidence type="ECO:0000259" key="5">
    <source>
        <dbReference type="Pfam" id="PF08100"/>
    </source>
</evidence>
<dbReference type="PANTHER" id="PTHR43712:SF2">
    <property type="entry name" value="O-METHYLTRANSFERASE CICE"/>
    <property type="match status" value="1"/>
</dbReference>
<dbReference type="GO" id="GO:0046983">
    <property type="term" value="F:protein dimerization activity"/>
    <property type="evidence" value="ECO:0007669"/>
    <property type="project" value="InterPro"/>
</dbReference>
<evidence type="ECO:0000256" key="3">
    <source>
        <dbReference type="ARBA" id="ARBA00022691"/>
    </source>
</evidence>
<dbReference type="Pfam" id="PF00891">
    <property type="entry name" value="Methyltransf_2"/>
    <property type="match status" value="1"/>
</dbReference>
<dbReference type="Gene3D" id="1.10.10.10">
    <property type="entry name" value="Winged helix-like DNA-binding domain superfamily/Winged helix DNA-binding domain"/>
    <property type="match status" value="1"/>
</dbReference>
<dbReference type="AlphaFoldDB" id="A0A8J4E5N0"/>
<proteinExistence type="predicted"/>
<reference evidence="6" key="1">
    <citation type="submission" date="2021-01" db="EMBL/GenBank/DDBJ databases">
        <title>Whole genome shotgun sequence of Virgisporangium aurantiacum NBRC 16421.</title>
        <authorList>
            <person name="Komaki H."/>
            <person name="Tamura T."/>
        </authorList>
    </citation>
    <scope>NUCLEOTIDE SEQUENCE</scope>
    <source>
        <strain evidence="6">NBRC 16421</strain>
    </source>
</reference>
<dbReference type="Pfam" id="PF08100">
    <property type="entry name" value="Dimerisation"/>
    <property type="match status" value="1"/>
</dbReference>
<dbReference type="InterPro" id="IPR016461">
    <property type="entry name" value="COMT-like"/>
</dbReference>
<dbReference type="Gene3D" id="3.40.50.150">
    <property type="entry name" value="Vaccinia Virus protein VP39"/>
    <property type="match status" value="1"/>
</dbReference>
<keyword evidence="1" id="KW-0489">Methyltransferase</keyword>
<dbReference type="GO" id="GO:0008171">
    <property type="term" value="F:O-methyltransferase activity"/>
    <property type="evidence" value="ECO:0007669"/>
    <property type="project" value="InterPro"/>
</dbReference>
<keyword evidence="2" id="KW-0808">Transferase</keyword>
<dbReference type="CDD" id="cd02440">
    <property type="entry name" value="AdoMet_MTases"/>
    <property type="match status" value="1"/>
</dbReference>
<dbReference type="Proteomes" id="UP000612585">
    <property type="component" value="Unassembled WGS sequence"/>
</dbReference>
<dbReference type="PROSITE" id="PS51683">
    <property type="entry name" value="SAM_OMT_II"/>
    <property type="match status" value="1"/>
</dbReference>
<organism evidence="6 7">
    <name type="scientific">Virgisporangium aurantiacum</name>
    <dbReference type="NCBI Taxonomy" id="175570"/>
    <lineage>
        <taxon>Bacteria</taxon>
        <taxon>Bacillati</taxon>
        <taxon>Actinomycetota</taxon>
        <taxon>Actinomycetes</taxon>
        <taxon>Micromonosporales</taxon>
        <taxon>Micromonosporaceae</taxon>
        <taxon>Virgisporangium</taxon>
    </lineage>
</organism>
<evidence type="ECO:0000256" key="2">
    <source>
        <dbReference type="ARBA" id="ARBA00022679"/>
    </source>
</evidence>
<dbReference type="InterPro" id="IPR029063">
    <property type="entry name" value="SAM-dependent_MTases_sf"/>
</dbReference>
<comment type="caution">
    <text evidence="6">The sequence shown here is derived from an EMBL/GenBank/DDBJ whole genome shotgun (WGS) entry which is preliminary data.</text>
</comment>
<evidence type="ECO:0000259" key="4">
    <source>
        <dbReference type="Pfam" id="PF00891"/>
    </source>
</evidence>
<dbReference type="InterPro" id="IPR001077">
    <property type="entry name" value="COMT_C"/>
</dbReference>
<dbReference type="InterPro" id="IPR012967">
    <property type="entry name" value="COMT_dimerisation"/>
</dbReference>
<sequence>MLGWPERHGPAQAQVMTNTDAHSHDAVDPDRIFQLAQGFMASKHLFAASELGLFEALGQGPVDLAGLAARTGLTARTARISADAMVALGLLERQGDRYANTPVAATFLSGATPADMRPLLKFWDRLSYPVWTDLAGALGRGRPASQVFDIDEELVPIMSAGIEAATAAACRALPAAAGLPPASRVLDIGGGTGSWAMALAQADPDLTGTVFELPGVAAVAEERLRTAGFATRISVVAGDLLTDDLPRGHHAFLLANVVHYFTPETNQAVLRAIRAVAEPGARLLLADFWTDPTHTQPLPAALMAGEFAIHVNDGDVYSVQESAAWLAATGWSYTGTAPLAGPISLVTAKAA</sequence>
<name>A0A8J4E5N0_9ACTN</name>
<dbReference type="InterPro" id="IPR036388">
    <property type="entry name" value="WH-like_DNA-bd_sf"/>
</dbReference>
<evidence type="ECO:0000313" key="7">
    <source>
        <dbReference type="Proteomes" id="UP000612585"/>
    </source>
</evidence>